<dbReference type="eggNOG" id="COG1547">
    <property type="taxonomic scope" value="Bacteria"/>
</dbReference>
<organism evidence="1 2">
    <name type="scientific">Staphylococcus epidermidis (strain ATCC 12228 / FDA PCI 1200)</name>
    <dbReference type="NCBI Taxonomy" id="176280"/>
    <lineage>
        <taxon>Bacteria</taxon>
        <taxon>Bacillati</taxon>
        <taxon>Bacillota</taxon>
        <taxon>Bacilli</taxon>
        <taxon>Bacillales</taxon>
        <taxon>Staphylococcaceae</taxon>
        <taxon>Staphylococcus</taxon>
    </lineage>
</organism>
<reference evidence="1 2" key="1">
    <citation type="journal article" date="2003" name="Mol. Microbiol.">
        <title>Genome-based analysis of virulence genes in a non-biofilm-forming Staphylococcus epidermidis strain (ATCC 12228).</title>
        <authorList>
            <person name="Zhang Y.Q."/>
            <person name="Ren S.X."/>
            <person name="Li H.L."/>
            <person name="Wang Y.X."/>
            <person name="Fu G."/>
            <person name="Yang J."/>
            <person name="Qin Z.Q."/>
            <person name="Miao Y.G."/>
            <person name="Wang W.Y."/>
            <person name="Chen R.S."/>
            <person name="Shen Y."/>
            <person name="Chen Z."/>
            <person name="Yuan Z.H."/>
            <person name="Zhao G.P."/>
            <person name="Qu D."/>
            <person name="Danchin A."/>
            <person name="Wen Y.M."/>
        </authorList>
    </citation>
    <scope>NUCLEOTIDE SEQUENCE [LARGE SCALE GENOMIC DNA]</scope>
    <source>
        <strain evidence="2">ATCC 12228 / FDA PCI 1200</strain>
    </source>
</reference>
<dbReference type="SUPFAM" id="SSF140663">
    <property type="entry name" value="TTHA0068-like"/>
    <property type="match status" value="1"/>
</dbReference>
<evidence type="ECO:0000313" key="1">
    <source>
        <dbReference type="EMBL" id="AAO04779.1"/>
    </source>
</evidence>
<dbReference type="Pfam" id="PF03745">
    <property type="entry name" value="DUF309"/>
    <property type="match status" value="1"/>
</dbReference>
<dbReference type="InterPro" id="IPR005500">
    <property type="entry name" value="DUF309"/>
</dbReference>
<gene>
    <name evidence="1" type="ordered locus">SE_1180</name>
</gene>
<dbReference type="AlphaFoldDB" id="A0A0H2VIQ0"/>
<dbReference type="PATRIC" id="fig|176280.10.peg.1151"/>
<dbReference type="PANTHER" id="PTHR34796">
    <property type="entry name" value="EXPRESSED PROTEIN"/>
    <property type="match status" value="1"/>
</dbReference>
<dbReference type="Proteomes" id="UP000001411">
    <property type="component" value="Chromosome"/>
</dbReference>
<accession>A0A0H2VIQ0</accession>
<dbReference type="RefSeq" id="WP_001831156.1">
    <property type="nucleotide sequence ID" value="NC_004461.1"/>
</dbReference>
<dbReference type="KEGG" id="sep:SE_1180"/>
<dbReference type="EMBL" id="AE015929">
    <property type="protein sequence ID" value="AAO04779.1"/>
    <property type="molecule type" value="Genomic_DNA"/>
</dbReference>
<dbReference type="PANTHER" id="PTHR34796:SF1">
    <property type="entry name" value="EXPRESSED PROTEIN"/>
    <property type="match status" value="1"/>
</dbReference>
<protein>
    <recommendedName>
        <fullName evidence="3">DUF309 domain-containing protein</fullName>
    </recommendedName>
</protein>
<dbReference type="GeneID" id="50018701"/>
<evidence type="ECO:0000313" key="2">
    <source>
        <dbReference type="Proteomes" id="UP000001411"/>
    </source>
</evidence>
<dbReference type="HOGENOM" id="CLU_133698_1_0_9"/>
<sequence length="174" mass="21035">MDQSLMDYYYQFHKHQHYFLCHDILEDAWKSQNTFSKHDAVVSLILFATANYHYRRGNLKGALKSFEKALLTINHAKDDTQLHLNINEFKQLIVKMIEAVKLQKQFTPLQLPIEPEFQTLIKRKYPDYLFTSQIIKEPYIVDHHIKRDRTEVIKNRERALFHRQYRNKSNKKDQ</sequence>
<name>A0A0H2VIQ0_STAES</name>
<dbReference type="OrthoDB" id="165483at2"/>
<evidence type="ECO:0008006" key="3">
    <source>
        <dbReference type="Google" id="ProtNLM"/>
    </source>
</evidence>
<dbReference type="InterPro" id="IPR023203">
    <property type="entry name" value="TTHA0068_sf"/>
</dbReference>
<dbReference type="Gene3D" id="1.10.3450.10">
    <property type="entry name" value="TTHA0068-like"/>
    <property type="match status" value="1"/>
</dbReference>
<proteinExistence type="predicted"/>